<keyword evidence="8" id="KW-1185">Reference proteome</keyword>
<dbReference type="InterPro" id="IPR026617">
    <property type="entry name" value="SMCO2/5"/>
</dbReference>
<reference evidence="9" key="1">
    <citation type="submission" date="2025-08" db="UniProtKB">
        <authorList>
            <consortium name="RefSeq"/>
        </authorList>
    </citation>
    <scope>IDENTIFICATION</scope>
</reference>
<dbReference type="STRING" id="1868482.ENSTSYP00000007199"/>
<evidence type="ECO:0000313" key="9">
    <source>
        <dbReference type="RefSeq" id="XP_008053726.2"/>
    </source>
</evidence>
<name>A0A1U7TJ02_CARSF</name>
<evidence type="ECO:0000256" key="2">
    <source>
        <dbReference type="ARBA" id="ARBA00022692"/>
    </source>
</evidence>
<dbReference type="RefSeq" id="XP_008053726.2">
    <property type="nucleotide sequence ID" value="XM_008055535.2"/>
</dbReference>
<evidence type="ECO:0000256" key="5">
    <source>
        <dbReference type="ARBA" id="ARBA00023136"/>
    </source>
</evidence>
<dbReference type="OrthoDB" id="9836264at2759"/>
<feature type="transmembrane region" description="Helical" evidence="7">
    <location>
        <begin position="238"/>
        <end position="260"/>
    </location>
</feature>
<dbReference type="Proteomes" id="UP000189704">
    <property type="component" value="Unplaced"/>
</dbReference>
<feature type="compositionally biased region" description="Polar residues" evidence="6">
    <location>
        <begin position="124"/>
        <end position="135"/>
    </location>
</feature>
<dbReference type="GO" id="GO:0016020">
    <property type="term" value="C:membrane"/>
    <property type="evidence" value="ECO:0007669"/>
    <property type="project" value="UniProtKB-SubCell"/>
</dbReference>
<sequence length="302" mass="35311">MIMQCQILGSRSEKMEISRLTLSKKNNISLNTDLERDVQRIDEADQELLLKIQEKENEIQRLESEITQIGDLVEGDEWENENCITIEREGALQEVKEETARHERRKEMLAHSITELQRKLTKNSQKITKYEQSNPDEAPEESKVNLQQLEASCADQEKELVKVMKNHAFVAQLCDNQVFCIRRYQETLKKTEEEVETQFLEREVAKVLSMISVGKECYSQNNEVNSVPKKRISFRKRIFCCLFFNTLFFIRLLGCLLFYLSFVNPDLLVNILPKILSRSILWKLGSFLFPSLTTETEDILPH</sequence>
<keyword evidence="5 7" id="KW-0472">Membrane</keyword>
<dbReference type="CTD" id="145942"/>
<protein>
    <submittedName>
        <fullName evidence="9">Transmembrane and coiled-coil domain-containing protein 5A</fullName>
    </submittedName>
</protein>
<dbReference type="PANTHER" id="PTHR22422">
    <property type="entry name" value="TRANSMEMBRANE AND COILED-COIL DOMAIN-CONTAINING PROTEIN 5B-RELATED"/>
    <property type="match status" value="1"/>
</dbReference>
<evidence type="ECO:0000256" key="3">
    <source>
        <dbReference type="ARBA" id="ARBA00022989"/>
    </source>
</evidence>
<keyword evidence="4" id="KW-0175">Coiled coil</keyword>
<evidence type="ECO:0000256" key="7">
    <source>
        <dbReference type="SAM" id="Phobius"/>
    </source>
</evidence>
<dbReference type="KEGG" id="csyr:103257834"/>
<evidence type="ECO:0000256" key="6">
    <source>
        <dbReference type="SAM" id="MobiDB-lite"/>
    </source>
</evidence>
<dbReference type="AlphaFoldDB" id="A0A1U7TJ02"/>
<dbReference type="PANTHER" id="PTHR22422:SF7">
    <property type="entry name" value="TRANSMEMBRANE AND COILED-COIL DOMAIN-CONTAINING PROTEIN 5A"/>
    <property type="match status" value="1"/>
</dbReference>
<keyword evidence="3 7" id="KW-1133">Transmembrane helix</keyword>
<organism evidence="8 9">
    <name type="scientific">Carlito syrichta</name>
    <name type="common">Philippine tarsier</name>
    <name type="synonym">Tarsius syrichta</name>
    <dbReference type="NCBI Taxonomy" id="1868482"/>
    <lineage>
        <taxon>Eukaryota</taxon>
        <taxon>Metazoa</taxon>
        <taxon>Chordata</taxon>
        <taxon>Craniata</taxon>
        <taxon>Vertebrata</taxon>
        <taxon>Euteleostomi</taxon>
        <taxon>Mammalia</taxon>
        <taxon>Eutheria</taxon>
        <taxon>Euarchontoglires</taxon>
        <taxon>Primates</taxon>
        <taxon>Haplorrhini</taxon>
        <taxon>Tarsiiformes</taxon>
        <taxon>Tarsiidae</taxon>
        <taxon>Carlito</taxon>
    </lineage>
</organism>
<dbReference type="Pfam" id="PF14992">
    <property type="entry name" value="TMCO5"/>
    <property type="match status" value="1"/>
</dbReference>
<feature type="region of interest" description="Disordered" evidence="6">
    <location>
        <begin position="124"/>
        <end position="144"/>
    </location>
</feature>
<accession>A0A1U7TJ02</accession>
<evidence type="ECO:0000256" key="1">
    <source>
        <dbReference type="ARBA" id="ARBA00004167"/>
    </source>
</evidence>
<dbReference type="GeneID" id="103257834"/>
<gene>
    <name evidence="9" type="primary">TMCO5A</name>
</gene>
<evidence type="ECO:0000256" key="4">
    <source>
        <dbReference type="ARBA" id="ARBA00023054"/>
    </source>
</evidence>
<proteinExistence type="predicted"/>
<comment type="subcellular location">
    <subcellularLocation>
        <location evidence="1">Membrane</location>
        <topology evidence="1">Single-pass membrane protein</topology>
    </subcellularLocation>
</comment>
<evidence type="ECO:0000313" key="8">
    <source>
        <dbReference type="Proteomes" id="UP000189704"/>
    </source>
</evidence>
<keyword evidence="2 7" id="KW-0812">Transmembrane</keyword>